<reference evidence="1" key="1">
    <citation type="submission" date="2014-11" db="EMBL/GenBank/DDBJ databases">
        <authorList>
            <person name="Amaro Gonzalez C."/>
        </authorList>
    </citation>
    <scope>NUCLEOTIDE SEQUENCE</scope>
</reference>
<sequence length="53" mass="6411">MAWFTRLFIYKNTPSEFSKYSSSFEYVSWLKLVGLHWTRCWKNWFEFGGMGGC</sequence>
<reference evidence="1" key="2">
    <citation type="journal article" date="2015" name="Fish Shellfish Immunol.">
        <title>Early steps in the European eel (Anguilla anguilla)-Vibrio vulnificus interaction in the gills: Role of the RtxA13 toxin.</title>
        <authorList>
            <person name="Callol A."/>
            <person name="Pajuelo D."/>
            <person name="Ebbesson L."/>
            <person name="Teles M."/>
            <person name="MacKenzie S."/>
            <person name="Amaro C."/>
        </authorList>
    </citation>
    <scope>NUCLEOTIDE SEQUENCE</scope>
</reference>
<dbReference type="AlphaFoldDB" id="A0A0E9XGS0"/>
<proteinExistence type="predicted"/>
<dbReference type="EMBL" id="GBXM01007699">
    <property type="protein sequence ID" value="JAI00879.1"/>
    <property type="molecule type" value="Transcribed_RNA"/>
</dbReference>
<accession>A0A0E9XGS0</accession>
<protein>
    <submittedName>
        <fullName evidence="1">Uncharacterized protein</fullName>
    </submittedName>
</protein>
<evidence type="ECO:0000313" key="1">
    <source>
        <dbReference type="EMBL" id="JAI00879.1"/>
    </source>
</evidence>
<name>A0A0E9XGS0_ANGAN</name>
<organism evidence="1">
    <name type="scientific">Anguilla anguilla</name>
    <name type="common">European freshwater eel</name>
    <name type="synonym">Muraena anguilla</name>
    <dbReference type="NCBI Taxonomy" id="7936"/>
    <lineage>
        <taxon>Eukaryota</taxon>
        <taxon>Metazoa</taxon>
        <taxon>Chordata</taxon>
        <taxon>Craniata</taxon>
        <taxon>Vertebrata</taxon>
        <taxon>Euteleostomi</taxon>
        <taxon>Actinopterygii</taxon>
        <taxon>Neopterygii</taxon>
        <taxon>Teleostei</taxon>
        <taxon>Anguilliformes</taxon>
        <taxon>Anguillidae</taxon>
        <taxon>Anguilla</taxon>
    </lineage>
</organism>